<name>A0ABU7MBM7_9ACTN</name>
<dbReference type="RefSeq" id="WP_330432110.1">
    <property type="nucleotide sequence ID" value="NZ_JAZDUF010000002.1"/>
</dbReference>
<sequence length="127" mass="12471">MASFIICVWLSIIAVHDRRTGRIANGAVWPGVLAPVAMATHDPAVLASAGVAALPYLFAAVAGLGGGGDIKLAFALGGLLADPTLALLVVLTAAILGAAGHAFTCSRGPRPHAPALVAAGICGLAVT</sequence>
<protein>
    <submittedName>
        <fullName evidence="3">Prepilin peptidase</fullName>
        <ecNumber evidence="3">3.4.23.43</ecNumber>
    </submittedName>
</protein>
<dbReference type="EMBL" id="JAZDUF010000002">
    <property type="protein sequence ID" value="MEE3850460.1"/>
    <property type="molecule type" value="Genomic_DNA"/>
</dbReference>
<dbReference type="EC" id="3.4.23.43" evidence="3"/>
<proteinExistence type="predicted"/>
<keyword evidence="1" id="KW-1133">Transmembrane helix</keyword>
<accession>A0ABU7MBM7</accession>
<dbReference type="Gene3D" id="1.20.120.1220">
    <property type="match status" value="1"/>
</dbReference>
<feature type="transmembrane region" description="Helical" evidence="1">
    <location>
        <begin position="44"/>
        <end position="65"/>
    </location>
</feature>
<keyword evidence="3" id="KW-0378">Hydrolase</keyword>
<dbReference type="InterPro" id="IPR000045">
    <property type="entry name" value="Prepilin_IV_endopep_pep"/>
</dbReference>
<evidence type="ECO:0000256" key="1">
    <source>
        <dbReference type="SAM" id="Phobius"/>
    </source>
</evidence>
<dbReference type="GO" id="GO:0004190">
    <property type="term" value="F:aspartic-type endopeptidase activity"/>
    <property type="evidence" value="ECO:0007669"/>
    <property type="project" value="UniProtKB-EC"/>
</dbReference>
<evidence type="ECO:0000313" key="3">
    <source>
        <dbReference type="EMBL" id="MEE3850460.1"/>
    </source>
</evidence>
<feature type="transmembrane region" description="Helical" evidence="1">
    <location>
        <begin position="72"/>
        <end position="99"/>
    </location>
</feature>
<evidence type="ECO:0000259" key="2">
    <source>
        <dbReference type="Pfam" id="PF01478"/>
    </source>
</evidence>
<gene>
    <name evidence="3" type="ORF">VZC37_08940</name>
</gene>
<organism evidence="3 4">
    <name type="scientific">Gordonia sesuvii</name>
    <dbReference type="NCBI Taxonomy" id="3116777"/>
    <lineage>
        <taxon>Bacteria</taxon>
        <taxon>Bacillati</taxon>
        <taxon>Actinomycetota</taxon>
        <taxon>Actinomycetes</taxon>
        <taxon>Mycobacteriales</taxon>
        <taxon>Gordoniaceae</taxon>
        <taxon>Gordonia</taxon>
    </lineage>
</organism>
<keyword evidence="4" id="KW-1185">Reference proteome</keyword>
<comment type="caution">
    <text evidence="3">The sequence shown here is derived from an EMBL/GenBank/DDBJ whole genome shotgun (WGS) entry which is preliminary data.</text>
</comment>
<feature type="domain" description="Prepilin type IV endopeptidase peptidase" evidence="2">
    <location>
        <begin position="4"/>
        <end position="98"/>
    </location>
</feature>
<reference evidence="3 4" key="1">
    <citation type="submission" date="2024-01" db="EMBL/GenBank/DDBJ databases">
        <title>Draft genome sequence of Gordonia sp. LSe1-13.</title>
        <authorList>
            <person name="Suphannarot A."/>
            <person name="Mingma R."/>
        </authorList>
    </citation>
    <scope>NUCLEOTIDE SEQUENCE [LARGE SCALE GENOMIC DNA]</scope>
    <source>
        <strain evidence="3 4">LSe1-13</strain>
    </source>
</reference>
<dbReference type="Proteomes" id="UP001347146">
    <property type="component" value="Unassembled WGS sequence"/>
</dbReference>
<dbReference type="Pfam" id="PF01478">
    <property type="entry name" value="Peptidase_A24"/>
    <property type="match status" value="1"/>
</dbReference>
<keyword evidence="1" id="KW-0812">Transmembrane</keyword>
<evidence type="ECO:0000313" key="4">
    <source>
        <dbReference type="Proteomes" id="UP001347146"/>
    </source>
</evidence>
<keyword evidence="1" id="KW-0472">Membrane</keyword>